<dbReference type="EMBL" id="CANTFL010000320">
    <property type="protein sequence ID" value="CAI5720763.1"/>
    <property type="molecule type" value="Genomic_DNA"/>
</dbReference>
<evidence type="ECO:0008006" key="5">
    <source>
        <dbReference type="Google" id="ProtNLM"/>
    </source>
</evidence>
<protein>
    <recommendedName>
        <fullName evidence="5">RxLR effector candidate protein</fullName>
    </recommendedName>
</protein>
<comment type="caution">
    <text evidence="3">The sequence shown here is derived from an EMBL/GenBank/DDBJ whole genome shotgun (WGS) entry which is preliminary data.</text>
</comment>
<proteinExistence type="predicted"/>
<dbReference type="Proteomes" id="UP001162031">
    <property type="component" value="Unassembled WGS sequence"/>
</dbReference>
<evidence type="ECO:0000256" key="1">
    <source>
        <dbReference type="SAM" id="MobiDB-lite"/>
    </source>
</evidence>
<keyword evidence="4" id="KW-1185">Reference proteome</keyword>
<sequence length="352" mass="39362">MCKLFPLFMSFVALQWTAAEPTLVPTGNHTQDDALYKSAHAPHPKIDESDTPRILGPRNPAGSEDDHVHLNSEERISLSTLFELDDIKSLASRVGKFSPPGRDIYPAGAQMDSEALPEDLKTSMSCLQSLVDRYSLTVGTHTSNAAVKDPEYSYKSLVKAVATLVRYRDVDGTNEITHSMLRALAVRNDNAGALMRNACQDAGVSPEEFFYMLPISEDLKERGFKEPAAYPVIFYNLEHWLIYVHYTNVRRLRKALHTAKVGKLSFVDNRFEPESFFVDTLVKEGKAENVGAFLEYLRGITVSADFARVAARHLLADHPDVAETMMLTWASKDLGESIAHSWNPWGKDLRSD</sequence>
<feature type="region of interest" description="Disordered" evidence="1">
    <location>
        <begin position="42"/>
        <end position="68"/>
    </location>
</feature>
<organism evidence="3 4">
    <name type="scientific">Hyaloperonospora brassicae</name>
    <name type="common">Brassica downy mildew</name>
    <name type="synonym">Peronospora brassicae</name>
    <dbReference type="NCBI Taxonomy" id="162125"/>
    <lineage>
        <taxon>Eukaryota</taxon>
        <taxon>Sar</taxon>
        <taxon>Stramenopiles</taxon>
        <taxon>Oomycota</taxon>
        <taxon>Peronosporomycetes</taxon>
        <taxon>Peronosporales</taxon>
        <taxon>Peronosporaceae</taxon>
        <taxon>Hyaloperonospora</taxon>
    </lineage>
</organism>
<evidence type="ECO:0000313" key="4">
    <source>
        <dbReference type="Proteomes" id="UP001162031"/>
    </source>
</evidence>
<evidence type="ECO:0000313" key="3">
    <source>
        <dbReference type="EMBL" id="CAI5720763.1"/>
    </source>
</evidence>
<accession>A0AAV0TEX7</accession>
<feature type="signal peptide" evidence="2">
    <location>
        <begin position="1"/>
        <end position="19"/>
    </location>
</feature>
<gene>
    <name evidence="3" type="ORF">HBR001_LOCUS2463</name>
</gene>
<name>A0AAV0TEX7_HYABA</name>
<dbReference type="AlphaFoldDB" id="A0AAV0TEX7"/>
<evidence type="ECO:0000256" key="2">
    <source>
        <dbReference type="SAM" id="SignalP"/>
    </source>
</evidence>
<reference evidence="3" key="1">
    <citation type="submission" date="2022-12" db="EMBL/GenBank/DDBJ databases">
        <authorList>
            <person name="Webb A."/>
        </authorList>
    </citation>
    <scope>NUCLEOTIDE SEQUENCE</scope>
    <source>
        <strain evidence="3">Hp1</strain>
    </source>
</reference>
<feature type="chain" id="PRO_5043729213" description="RxLR effector candidate protein" evidence="2">
    <location>
        <begin position="20"/>
        <end position="352"/>
    </location>
</feature>
<keyword evidence="2" id="KW-0732">Signal</keyword>